<name>A0A8S1CJB4_9INSE</name>
<keyword evidence="3" id="KW-1185">Reference proteome</keyword>
<feature type="compositionally biased region" description="Gly residues" evidence="1">
    <location>
        <begin position="22"/>
        <end position="36"/>
    </location>
</feature>
<evidence type="ECO:0000313" key="3">
    <source>
        <dbReference type="Proteomes" id="UP000494165"/>
    </source>
</evidence>
<sequence length="117" mass="12403">MWVSAVKVATGKAPAVKAVTTGGHGRGKVGGHGQSQGGPYRRWPLPPVKATTGIVYVYTGCHSHYHGQGCHYWRLAEAATTGGYGQSSNYRRRPQLAATGKAATIGCHGHYQRSGQQ</sequence>
<dbReference type="AlphaFoldDB" id="A0A8S1CJB4"/>
<proteinExistence type="predicted"/>
<dbReference type="Proteomes" id="UP000494165">
    <property type="component" value="Unassembled WGS sequence"/>
</dbReference>
<evidence type="ECO:0000256" key="1">
    <source>
        <dbReference type="SAM" id="MobiDB-lite"/>
    </source>
</evidence>
<organism evidence="2 3">
    <name type="scientific">Cloeon dipterum</name>
    <dbReference type="NCBI Taxonomy" id="197152"/>
    <lineage>
        <taxon>Eukaryota</taxon>
        <taxon>Metazoa</taxon>
        <taxon>Ecdysozoa</taxon>
        <taxon>Arthropoda</taxon>
        <taxon>Hexapoda</taxon>
        <taxon>Insecta</taxon>
        <taxon>Pterygota</taxon>
        <taxon>Palaeoptera</taxon>
        <taxon>Ephemeroptera</taxon>
        <taxon>Pisciforma</taxon>
        <taxon>Baetidae</taxon>
        <taxon>Cloeon</taxon>
    </lineage>
</organism>
<feature type="region of interest" description="Disordered" evidence="1">
    <location>
        <begin position="17"/>
        <end position="44"/>
    </location>
</feature>
<evidence type="ECO:0000313" key="2">
    <source>
        <dbReference type="EMBL" id="CAB3368577.1"/>
    </source>
</evidence>
<accession>A0A8S1CJB4</accession>
<dbReference type="EMBL" id="CADEPI010000038">
    <property type="protein sequence ID" value="CAB3368577.1"/>
    <property type="molecule type" value="Genomic_DNA"/>
</dbReference>
<protein>
    <submittedName>
        <fullName evidence="2">Uncharacterized protein</fullName>
    </submittedName>
</protein>
<gene>
    <name evidence="2" type="ORF">CLODIP_2_CD07203</name>
</gene>
<comment type="caution">
    <text evidence="2">The sequence shown here is derived from an EMBL/GenBank/DDBJ whole genome shotgun (WGS) entry which is preliminary data.</text>
</comment>
<reference evidence="2 3" key="1">
    <citation type="submission" date="2020-04" db="EMBL/GenBank/DDBJ databases">
        <authorList>
            <person name="Alioto T."/>
            <person name="Alioto T."/>
            <person name="Gomez Garrido J."/>
        </authorList>
    </citation>
    <scope>NUCLEOTIDE SEQUENCE [LARGE SCALE GENOMIC DNA]</scope>
</reference>